<gene>
    <name evidence="1" type="ORF">METZ01_LOCUS183397</name>
</gene>
<accession>A0A382CYX3</accession>
<evidence type="ECO:0000313" key="1">
    <source>
        <dbReference type="EMBL" id="SVB30543.1"/>
    </source>
</evidence>
<dbReference type="EMBL" id="UINC01036495">
    <property type="protein sequence ID" value="SVB30543.1"/>
    <property type="molecule type" value="Genomic_DNA"/>
</dbReference>
<feature type="non-terminal residue" evidence="1">
    <location>
        <position position="26"/>
    </location>
</feature>
<organism evidence="1">
    <name type="scientific">marine metagenome</name>
    <dbReference type="NCBI Taxonomy" id="408172"/>
    <lineage>
        <taxon>unclassified sequences</taxon>
        <taxon>metagenomes</taxon>
        <taxon>ecological metagenomes</taxon>
    </lineage>
</organism>
<proteinExistence type="predicted"/>
<protein>
    <submittedName>
        <fullName evidence="1">Uncharacterized protein</fullName>
    </submittedName>
</protein>
<reference evidence="1" key="1">
    <citation type="submission" date="2018-05" db="EMBL/GenBank/DDBJ databases">
        <authorList>
            <person name="Lanie J.A."/>
            <person name="Ng W.-L."/>
            <person name="Kazmierczak K.M."/>
            <person name="Andrzejewski T.M."/>
            <person name="Davidsen T.M."/>
            <person name="Wayne K.J."/>
            <person name="Tettelin H."/>
            <person name="Glass J.I."/>
            <person name="Rusch D."/>
            <person name="Podicherti R."/>
            <person name="Tsui H.-C.T."/>
            <person name="Winkler M.E."/>
        </authorList>
    </citation>
    <scope>NUCLEOTIDE SEQUENCE</scope>
</reference>
<sequence length="26" mass="2763">MGDATMTRTKHLIPVFTVTFAAVLAA</sequence>
<dbReference type="AlphaFoldDB" id="A0A382CYX3"/>
<name>A0A382CYX3_9ZZZZ</name>